<dbReference type="InterPro" id="IPR029058">
    <property type="entry name" value="AB_hydrolase_fold"/>
</dbReference>
<dbReference type="AlphaFoldDB" id="A0A1Y1XHQ0"/>
<dbReference type="OrthoDB" id="2132981at2759"/>
<keyword evidence="1" id="KW-1133">Transmembrane helix</keyword>
<reference evidence="3 4" key="2">
    <citation type="submission" date="2016-08" db="EMBL/GenBank/DDBJ databases">
        <title>Pervasive Adenine N6-methylation of Active Genes in Fungi.</title>
        <authorList>
            <consortium name="DOE Joint Genome Institute"/>
            <person name="Mondo S.J."/>
            <person name="Dannebaum R.O."/>
            <person name="Kuo R.C."/>
            <person name="Labutti K."/>
            <person name="Haridas S."/>
            <person name="Kuo A."/>
            <person name="Salamov A."/>
            <person name="Ahrendt S.R."/>
            <person name="Lipzen A."/>
            <person name="Sullivan W."/>
            <person name="Andreopoulos W.B."/>
            <person name="Clum A."/>
            <person name="Lindquist E."/>
            <person name="Daum C."/>
            <person name="Ramamoorthy G.K."/>
            <person name="Gryganskyi A."/>
            <person name="Culley D."/>
            <person name="Magnuson J.K."/>
            <person name="James T.Y."/>
            <person name="O'Malley M.A."/>
            <person name="Stajich J.E."/>
            <person name="Spatafora J.W."/>
            <person name="Visel A."/>
            <person name="Grigoriev I.V."/>
        </authorList>
    </citation>
    <scope>NUCLEOTIDE SEQUENCE [LARGE SCALE GENOMIC DNA]</scope>
    <source>
        <strain evidence="3 4">S4</strain>
    </source>
</reference>
<keyword evidence="1" id="KW-0472">Membrane</keyword>
<evidence type="ECO:0000256" key="1">
    <source>
        <dbReference type="SAM" id="Phobius"/>
    </source>
</evidence>
<evidence type="ECO:0000313" key="3">
    <source>
        <dbReference type="EMBL" id="ORX84904.1"/>
    </source>
</evidence>
<dbReference type="InterPro" id="IPR041127">
    <property type="entry name" value="PET_hydrolase/cutinase-like"/>
</dbReference>
<dbReference type="Pfam" id="PF12740">
    <property type="entry name" value="PETase"/>
    <property type="match status" value="1"/>
</dbReference>
<dbReference type="EMBL" id="MCFG01000044">
    <property type="protein sequence ID" value="ORX84904.1"/>
    <property type="molecule type" value="Genomic_DNA"/>
</dbReference>
<dbReference type="Proteomes" id="UP000193944">
    <property type="component" value="Unassembled WGS sequence"/>
</dbReference>
<reference evidence="3 4" key="1">
    <citation type="submission" date="2016-08" db="EMBL/GenBank/DDBJ databases">
        <title>A Parts List for Fungal Cellulosomes Revealed by Comparative Genomics.</title>
        <authorList>
            <consortium name="DOE Joint Genome Institute"/>
            <person name="Haitjema C.H."/>
            <person name="Gilmore S.P."/>
            <person name="Henske J.K."/>
            <person name="Solomon K.V."/>
            <person name="De Groot R."/>
            <person name="Kuo A."/>
            <person name="Mondo S.J."/>
            <person name="Salamov A.A."/>
            <person name="Labutti K."/>
            <person name="Zhao Z."/>
            <person name="Chiniquy J."/>
            <person name="Barry K."/>
            <person name="Brewer H.M."/>
            <person name="Purvine S.O."/>
            <person name="Wright A.T."/>
            <person name="Boxma B."/>
            <person name="Van Alen T."/>
            <person name="Hackstein J.H."/>
            <person name="Baker S.E."/>
            <person name="Grigoriev I.V."/>
            <person name="O'Malley M.A."/>
        </authorList>
    </citation>
    <scope>NUCLEOTIDE SEQUENCE [LARGE SCALE GENOMIC DNA]</scope>
    <source>
        <strain evidence="3 4">S4</strain>
    </source>
</reference>
<proteinExistence type="predicted"/>
<protein>
    <recommendedName>
        <fullName evidence="2">PET hydrolase/cutinase-like domain-containing protein</fullName>
    </recommendedName>
</protein>
<keyword evidence="1" id="KW-0812">Transmembrane</keyword>
<dbReference type="Gene3D" id="3.40.50.1820">
    <property type="entry name" value="alpha/beta hydrolase"/>
    <property type="match status" value="1"/>
</dbReference>
<dbReference type="SUPFAM" id="SSF53474">
    <property type="entry name" value="alpha/beta-Hydrolases"/>
    <property type="match status" value="1"/>
</dbReference>
<sequence>MAKNNYQNLEKNEEEERKKRREKCYELLELTCCLFIVLILVALGLFLYVIYYAQKVPTDYTEQINTGGDIESKYLAMGKYETNYYEEETSSTIAKKYLFYYPDEMEKYSIRKTYPVVIFANSANSNAGKIKSLLNHMASWGFIAIGNYDEEYSYTGESSNLILNHIMELNENDRSFFYHKVDLENIGITGHAPGGVGVFNAVTEGTNGKYYKCAVSISPTIKDFEMNVAAKFKPSSVKIPVMLLSETVDEVTTLDESLSYFLQIKTTRVFARKKNTNHNEILYNADGYVTSWFMHYLKQDEEAGLFIKGDNPELYNNTLYQDQQISIVNY</sequence>
<comment type="caution">
    <text evidence="3">The sequence shown here is derived from an EMBL/GenBank/DDBJ whole genome shotgun (WGS) entry which is preliminary data.</text>
</comment>
<evidence type="ECO:0000259" key="2">
    <source>
        <dbReference type="Pfam" id="PF12740"/>
    </source>
</evidence>
<accession>A0A1Y1XHQ0</accession>
<gene>
    <name evidence="3" type="ORF">BCR32DRAFT_325722</name>
</gene>
<name>A0A1Y1XHQ0_9FUNG</name>
<evidence type="ECO:0000313" key="4">
    <source>
        <dbReference type="Proteomes" id="UP000193944"/>
    </source>
</evidence>
<organism evidence="3 4">
    <name type="scientific">Anaeromyces robustus</name>
    <dbReference type="NCBI Taxonomy" id="1754192"/>
    <lineage>
        <taxon>Eukaryota</taxon>
        <taxon>Fungi</taxon>
        <taxon>Fungi incertae sedis</taxon>
        <taxon>Chytridiomycota</taxon>
        <taxon>Chytridiomycota incertae sedis</taxon>
        <taxon>Neocallimastigomycetes</taxon>
        <taxon>Neocallimastigales</taxon>
        <taxon>Neocallimastigaceae</taxon>
        <taxon>Anaeromyces</taxon>
    </lineage>
</organism>
<feature type="transmembrane region" description="Helical" evidence="1">
    <location>
        <begin position="27"/>
        <end position="51"/>
    </location>
</feature>
<keyword evidence="4" id="KW-1185">Reference proteome</keyword>
<feature type="domain" description="PET hydrolase/cutinase-like" evidence="2">
    <location>
        <begin position="112"/>
        <end position="311"/>
    </location>
</feature>